<keyword evidence="2" id="KW-1185">Reference proteome</keyword>
<protein>
    <submittedName>
        <fullName evidence="1">Uncharacterized protein</fullName>
    </submittedName>
</protein>
<dbReference type="EMBL" id="JACHJS010000001">
    <property type="protein sequence ID" value="MBB4963653.1"/>
    <property type="molecule type" value="Genomic_DNA"/>
</dbReference>
<dbReference type="RefSeq" id="WP_184666408.1">
    <property type="nucleotide sequence ID" value="NZ_BAABAI010000034.1"/>
</dbReference>
<proteinExistence type="predicted"/>
<organism evidence="1 2">
    <name type="scientific">Saccharothrix violaceirubra</name>
    <dbReference type="NCBI Taxonomy" id="413306"/>
    <lineage>
        <taxon>Bacteria</taxon>
        <taxon>Bacillati</taxon>
        <taxon>Actinomycetota</taxon>
        <taxon>Actinomycetes</taxon>
        <taxon>Pseudonocardiales</taxon>
        <taxon>Pseudonocardiaceae</taxon>
        <taxon>Saccharothrix</taxon>
    </lineage>
</organism>
<dbReference type="AlphaFoldDB" id="A0A7W7SZ83"/>
<dbReference type="Proteomes" id="UP000542674">
    <property type="component" value="Unassembled WGS sequence"/>
</dbReference>
<name>A0A7W7SZ83_9PSEU</name>
<evidence type="ECO:0000313" key="1">
    <source>
        <dbReference type="EMBL" id="MBB4963653.1"/>
    </source>
</evidence>
<accession>A0A7W7SZ83</accession>
<comment type="caution">
    <text evidence="1">The sequence shown here is derived from an EMBL/GenBank/DDBJ whole genome shotgun (WGS) entry which is preliminary data.</text>
</comment>
<evidence type="ECO:0000313" key="2">
    <source>
        <dbReference type="Proteomes" id="UP000542674"/>
    </source>
</evidence>
<sequence length="68" mass="7375">MPALSDDPDCLGTLKHYHSLMPLAQEAHKPIFSLTTADGAFGGHFQAARDAYGHFHALADRILASIRT</sequence>
<gene>
    <name evidence="1" type="ORF">F4559_001012</name>
</gene>
<reference evidence="1 2" key="1">
    <citation type="submission" date="2020-08" db="EMBL/GenBank/DDBJ databases">
        <title>Sequencing the genomes of 1000 actinobacteria strains.</title>
        <authorList>
            <person name="Klenk H.-P."/>
        </authorList>
    </citation>
    <scope>NUCLEOTIDE SEQUENCE [LARGE SCALE GENOMIC DNA]</scope>
    <source>
        <strain evidence="1 2">DSM 45084</strain>
    </source>
</reference>